<dbReference type="PANTHER" id="PTHR45138">
    <property type="entry name" value="REGULATORY COMPONENTS OF SENSORY TRANSDUCTION SYSTEM"/>
    <property type="match status" value="1"/>
</dbReference>
<feature type="transmembrane region" description="Helical" evidence="1">
    <location>
        <begin position="106"/>
        <end position="124"/>
    </location>
</feature>
<feature type="transmembrane region" description="Helical" evidence="1">
    <location>
        <begin position="83"/>
        <end position="100"/>
    </location>
</feature>
<dbReference type="GO" id="GO:0052621">
    <property type="term" value="F:diguanylate cyclase activity"/>
    <property type="evidence" value="ECO:0007669"/>
    <property type="project" value="TreeGrafter"/>
</dbReference>
<name>A0A917PBN6_9DEIO</name>
<gene>
    <name evidence="3" type="ORF">GCM10008939_12710</name>
</gene>
<dbReference type="GO" id="GO:0043709">
    <property type="term" value="P:cell adhesion involved in single-species biofilm formation"/>
    <property type="evidence" value="ECO:0007669"/>
    <property type="project" value="TreeGrafter"/>
</dbReference>
<dbReference type="InterPro" id="IPR029787">
    <property type="entry name" value="Nucleotide_cyclase"/>
</dbReference>
<evidence type="ECO:0000313" key="4">
    <source>
        <dbReference type="Proteomes" id="UP000635726"/>
    </source>
</evidence>
<keyword evidence="1" id="KW-0812">Transmembrane</keyword>
<dbReference type="AlphaFoldDB" id="A0A917PBN6"/>
<evidence type="ECO:0000256" key="1">
    <source>
        <dbReference type="SAM" id="Phobius"/>
    </source>
</evidence>
<reference evidence="3" key="2">
    <citation type="submission" date="2020-09" db="EMBL/GenBank/DDBJ databases">
        <authorList>
            <person name="Sun Q."/>
            <person name="Ohkuma M."/>
        </authorList>
    </citation>
    <scope>NUCLEOTIDE SEQUENCE</scope>
    <source>
        <strain evidence="3">JCM 14371</strain>
    </source>
</reference>
<keyword evidence="4" id="KW-1185">Reference proteome</keyword>
<dbReference type="InterPro" id="IPR043128">
    <property type="entry name" value="Rev_trsase/Diguanyl_cyclase"/>
</dbReference>
<protein>
    <recommendedName>
        <fullName evidence="2">GGDEF domain-containing protein</fullName>
    </recommendedName>
</protein>
<dbReference type="FunFam" id="3.30.70.270:FF:000001">
    <property type="entry name" value="Diguanylate cyclase domain protein"/>
    <property type="match status" value="1"/>
</dbReference>
<feature type="transmembrane region" description="Helical" evidence="1">
    <location>
        <begin position="51"/>
        <end position="71"/>
    </location>
</feature>
<dbReference type="Proteomes" id="UP000635726">
    <property type="component" value="Unassembled WGS sequence"/>
</dbReference>
<feature type="transmembrane region" description="Helical" evidence="1">
    <location>
        <begin position="21"/>
        <end position="39"/>
    </location>
</feature>
<accession>A0A917PBN6</accession>
<dbReference type="Pfam" id="PF00990">
    <property type="entry name" value="GGDEF"/>
    <property type="match status" value="1"/>
</dbReference>
<dbReference type="SMART" id="SM00267">
    <property type="entry name" value="GGDEF"/>
    <property type="match status" value="1"/>
</dbReference>
<dbReference type="SUPFAM" id="SSF55073">
    <property type="entry name" value="Nucleotide cyclase"/>
    <property type="match status" value="1"/>
</dbReference>
<reference evidence="3" key="1">
    <citation type="journal article" date="2014" name="Int. J. Syst. Evol. Microbiol.">
        <title>Complete genome sequence of Corynebacterium casei LMG S-19264T (=DSM 44701T), isolated from a smear-ripened cheese.</title>
        <authorList>
            <consortium name="US DOE Joint Genome Institute (JGI-PGF)"/>
            <person name="Walter F."/>
            <person name="Albersmeier A."/>
            <person name="Kalinowski J."/>
            <person name="Ruckert C."/>
        </authorList>
    </citation>
    <scope>NUCLEOTIDE SEQUENCE</scope>
    <source>
        <strain evidence="3">JCM 14371</strain>
    </source>
</reference>
<evidence type="ECO:0000313" key="3">
    <source>
        <dbReference type="EMBL" id="GGJ69790.1"/>
    </source>
</evidence>
<dbReference type="PROSITE" id="PS50887">
    <property type="entry name" value="GGDEF"/>
    <property type="match status" value="1"/>
</dbReference>
<dbReference type="NCBIfam" id="TIGR00254">
    <property type="entry name" value="GGDEF"/>
    <property type="match status" value="1"/>
</dbReference>
<evidence type="ECO:0000259" key="2">
    <source>
        <dbReference type="PROSITE" id="PS50887"/>
    </source>
</evidence>
<dbReference type="EMBL" id="BMOE01000003">
    <property type="protein sequence ID" value="GGJ69790.1"/>
    <property type="molecule type" value="Genomic_DNA"/>
</dbReference>
<feature type="domain" description="GGDEF" evidence="2">
    <location>
        <begin position="228"/>
        <end position="354"/>
    </location>
</feature>
<dbReference type="Gene3D" id="3.30.70.270">
    <property type="match status" value="1"/>
</dbReference>
<dbReference type="GO" id="GO:0005886">
    <property type="term" value="C:plasma membrane"/>
    <property type="evidence" value="ECO:0007669"/>
    <property type="project" value="TreeGrafter"/>
</dbReference>
<keyword evidence="1" id="KW-0472">Membrane</keyword>
<dbReference type="PANTHER" id="PTHR45138:SF9">
    <property type="entry name" value="DIGUANYLATE CYCLASE DGCM-RELATED"/>
    <property type="match status" value="1"/>
</dbReference>
<sequence length="354" mass="38753">MPEAMGTPYIRPHWSHLRSRLHELNSVAALLVVPGVIAWNAVRLQVPGERWFLAAAAVGAAVTASSVFWRPPGQRLQTGRDRALTETAILLSPLLYLIVLALQSNAAHPVGVALLPLLAPTYYARWAVQYAEQPRLGLTFSLLYLCLTGGAVLVTFLRGHLDLDPATVVLLGLLQIYNLSDLRRLADEMVTVSAHRDAALHAARHDTLTGLPNRRVFEEDMQTLAADTPHAVLLLDVDHFKTVNDVYGHDVGDQVLVGLGERLQHVIREHGTVYRWGGEEFVILLPGHMPGRARQAAEAVRAQVARSPVAGLPVTVSGGVGAWRPDESLRENFMRIDAALLRAKRSGRDRVVTA</sequence>
<dbReference type="CDD" id="cd01949">
    <property type="entry name" value="GGDEF"/>
    <property type="match status" value="1"/>
</dbReference>
<organism evidence="3 4">
    <name type="scientific">Deinococcus aquiradiocola</name>
    <dbReference type="NCBI Taxonomy" id="393059"/>
    <lineage>
        <taxon>Bacteria</taxon>
        <taxon>Thermotogati</taxon>
        <taxon>Deinococcota</taxon>
        <taxon>Deinococci</taxon>
        <taxon>Deinococcales</taxon>
        <taxon>Deinococcaceae</taxon>
        <taxon>Deinococcus</taxon>
    </lineage>
</organism>
<dbReference type="InterPro" id="IPR050469">
    <property type="entry name" value="Diguanylate_Cyclase"/>
</dbReference>
<proteinExistence type="predicted"/>
<keyword evidence="1" id="KW-1133">Transmembrane helix</keyword>
<dbReference type="GO" id="GO:1902201">
    <property type="term" value="P:negative regulation of bacterial-type flagellum-dependent cell motility"/>
    <property type="evidence" value="ECO:0007669"/>
    <property type="project" value="TreeGrafter"/>
</dbReference>
<comment type="caution">
    <text evidence="3">The sequence shown here is derived from an EMBL/GenBank/DDBJ whole genome shotgun (WGS) entry which is preliminary data.</text>
</comment>
<dbReference type="RefSeq" id="WP_188961435.1">
    <property type="nucleotide sequence ID" value="NZ_BMOE01000003.1"/>
</dbReference>
<feature type="transmembrane region" description="Helical" evidence="1">
    <location>
        <begin position="136"/>
        <end position="157"/>
    </location>
</feature>
<dbReference type="InterPro" id="IPR000160">
    <property type="entry name" value="GGDEF_dom"/>
</dbReference>